<dbReference type="AlphaFoldDB" id="E6Q186"/>
<dbReference type="EMBL" id="CABO01000008">
    <property type="protein sequence ID" value="CBI00946.1"/>
    <property type="molecule type" value="Genomic_DNA"/>
</dbReference>
<evidence type="ECO:0008006" key="3">
    <source>
        <dbReference type="Google" id="ProtNLM"/>
    </source>
</evidence>
<sequence>MAGIDPSALAMQAVLAAQTTIAEATLELGAIAQSVVAQLKTGDLLSALVLPPSGGVDHISLFGQSLPAQLPPGIAPGDTLALQVTGFSPTQIFVRNLGAIDPQNPPEIANVEIPSESAAAPSQATLIARSPAASVAAPSEQSANVTAGAAGSTPRSSIAPPVEVFVAASVQPSRRELANAASNSGARESAPTEGLPSAHATPANATAANAPPAQAPTPQQLSANSAIASELEARLATARGARILPPPSEGRTIAESSLPTAPQGPARATPFDTLPPQIAARAPMQATEASVASAPIPPSSEEEVLLARLNLPATPALLAAARVAQNAPARLAALFARAQGALGRFVSQPAVSTVRSAMAFVTTLDPANAVALPQQLAAYVRTILGSTEGALSTLAESLAALDPAGSATGAAANAAPLAAPLADAAASSALPASAHIAAAMQRPGGIVAATAATVASPAHEAAVVAAQNAVSQDIKSALIALARDPQSAAIPGAASALNDAVTAIAAAQVHLLAANAAADPRTLVVPLPVFFREGGAATQLRVGRDAPGSKKAMNADNFMLGFLLDTKSLGTVAIEIETSGRAVSVKVKTERDGAANRFRDAFGVLRDRFEALRYRVATMQAAVAARSMPPASGKQQAEGAAPRSHLDAQA</sequence>
<name>E6Q186_9ZZZZ</name>
<reference evidence="2" key="1">
    <citation type="submission" date="2009-10" db="EMBL/GenBank/DDBJ databases">
        <title>Diversity of trophic interactions inside an arsenic-rich microbial ecosystem.</title>
        <authorList>
            <person name="Bertin P.N."/>
            <person name="Heinrich-Salmeron A."/>
            <person name="Pelletier E."/>
            <person name="Goulhen-Chollet F."/>
            <person name="Arsene-Ploetze F."/>
            <person name="Gallien S."/>
            <person name="Calteau A."/>
            <person name="Vallenet D."/>
            <person name="Casiot C."/>
            <person name="Chane-Woon-Ming B."/>
            <person name="Giloteaux L."/>
            <person name="Barakat M."/>
            <person name="Bonnefoy V."/>
            <person name="Bruneel O."/>
            <person name="Chandler M."/>
            <person name="Cleiss J."/>
            <person name="Duran R."/>
            <person name="Elbaz-Poulichet F."/>
            <person name="Fonknechten N."/>
            <person name="Lauga B."/>
            <person name="Mornico D."/>
            <person name="Ortet P."/>
            <person name="Schaeffer C."/>
            <person name="Siguier P."/>
            <person name="Alexander Thil Smith A."/>
            <person name="Van Dorsselaer A."/>
            <person name="Weissenbach J."/>
            <person name="Medigue C."/>
            <person name="Le Paslier D."/>
        </authorList>
    </citation>
    <scope>NUCLEOTIDE SEQUENCE</scope>
</reference>
<accession>E6Q186</accession>
<protein>
    <recommendedName>
        <fullName evidence="3">Flagellar hook-length control protein FliK</fullName>
    </recommendedName>
</protein>
<proteinExistence type="predicted"/>
<comment type="caution">
    <text evidence="2">The sequence shown here is derived from an EMBL/GenBank/DDBJ whole genome shotgun (WGS) entry which is preliminary data.</text>
</comment>
<gene>
    <name evidence="2" type="ORF">CARN4_0295</name>
</gene>
<feature type="compositionally biased region" description="Low complexity" evidence="1">
    <location>
        <begin position="200"/>
        <end position="220"/>
    </location>
</feature>
<feature type="region of interest" description="Disordered" evidence="1">
    <location>
        <begin position="176"/>
        <end position="223"/>
    </location>
</feature>
<feature type="region of interest" description="Disordered" evidence="1">
    <location>
        <begin position="240"/>
        <end position="273"/>
    </location>
</feature>
<feature type="region of interest" description="Disordered" evidence="1">
    <location>
        <begin position="625"/>
        <end position="650"/>
    </location>
</feature>
<organism evidence="2">
    <name type="scientific">mine drainage metagenome</name>
    <dbReference type="NCBI Taxonomy" id="410659"/>
    <lineage>
        <taxon>unclassified sequences</taxon>
        <taxon>metagenomes</taxon>
        <taxon>ecological metagenomes</taxon>
    </lineage>
</organism>
<evidence type="ECO:0000313" key="2">
    <source>
        <dbReference type="EMBL" id="CBI00946.1"/>
    </source>
</evidence>
<evidence type="ECO:0000256" key="1">
    <source>
        <dbReference type="SAM" id="MobiDB-lite"/>
    </source>
</evidence>